<dbReference type="InterPro" id="IPR000542">
    <property type="entry name" value="Carn_acyl_trans"/>
</dbReference>
<comment type="caution">
    <text evidence="19">The sequence shown here is derived from an EMBL/GenBank/DDBJ whole genome shotgun (WGS) entry which is preliminary data.</text>
</comment>
<keyword evidence="12" id="KW-0496">Mitochondrion</keyword>
<keyword evidence="9" id="KW-0276">Fatty acid metabolism</keyword>
<dbReference type="GO" id="GO:0009437">
    <property type="term" value="P:carnitine metabolic process"/>
    <property type="evidence" value="ECO:0007669"/>
    <property type="project" value="TreeGrafter"/>
</dbReference>
<comment type="pathway">
    <text evidence="3">Lipid metabolism; fatty acid beta-oxidation.</text>
</comment>
<protein>
    <recommendedName>
        <fullName evidence="5">carnitine O-palmitoyltransferase</fullName>
        <ecNumber evidence="5">2.3.1.21</ecNumber>
    </recommendedName>
</protein>
<evidence type="ECO:0000256" key="4">
    <source>
        <dbReference type="ARBA" id="ARBA00005232"/>
    </source>
</evidence>
<dbReference type="InterPro" id="IPR039551">
    <property type="entry name" value="Cho/carn_acyl_trans"/>
</dbReference>
<dbReference type="InterPro" id="IPR042231">
    <property type="entry name" value="Cho/carn_acyl_trans_2"/>
</dbReference>
<keyword evidence="20" id="KW-1185">Reference proteome</keyword>
<keyword evidence="8" id="KW-0812">Transmembrane</keyword>
<evidence type="ECO:0000256" key="12">
    <source>
        <dbReference type="ARBA" id="ARBA00023128"/>
    </source>
</evidence>
<dbReference type="PROSITE" id="PS00440">
    <property type="entry name" value="ACYLTRANSF_C_2"/>
    <property type="match status" value="1"/>
</dbReference>
<dbReference type="SUPFAM" id="SSF52777">
    <property type="entry name" value="CoA-dependent acyltransferases"/>
    <property type="match status" value="2"/>
</dbReference>
<dbReference type="InterPro" id="IPR023213">
    <property type="entry name" value="CAT-like_dom_sf"/>
</dbReference>
<evidence type="ECO:0000256" key="16">
    <source>
        <dbReference type="PIRSR" id="PIRSR600542-1"/>
    </source>
</evidence>
<dbReference type="Gene3D" id="3.30.559.10">
    <property type="entry name" value="Chloramphenicol acetyltransferase-like domain"/>
    <property type="match status" value="1"/>
</dbReference>
<keyword evidence="6" id="KW-0813">Transport</keyword>
<comment type="similarity">
    <text evidence="4 17">Belongs to the carnitine/choline acetyltransferase family.</text>
</comment>
<comment type="subcellular location">
    <subcellularLocation>
        <location evidence="1">Membrane</location>
        <topology evidence="1">Multi-pass membrane protein</topology>
    </subcellularLocation>
    <subcellularLocation>
        <location evidence="2">Mitochondrion membrane</location>
    </subcellularLocation>
</comment>
<dbReference type="Proteomes" id="UP000828390">
    <property type="component" value="Unassembled WGS sequence"/>
</dbReference>
<dbReference type="PANTHER" id="PTHR22589">
    <property type="entry name" value="CARNITINE O-ACYLTRANSFERASE"/>
    <property type="match status" value="1"/>
</dbReference>
<evidence type="ECO:0000313" key="19">
    <source>
        <dbReference type="EMBL" id="KAH3723772.1"/>
    </source>
</evidence>
<dbReference type="AlphaFoldDB" id="A0A9D4CFY1"/>
<feature type="active site" description="Proton acceptor" evidence="16">
    <location>
        <position position="320"/>
    </location>
</feature>
<evidence type="ECO:0000313" key="20">
    <source>
        <dbReference type="Proteomes" id="UP000828390"/>
    </source>
</evidence>
<dbReference type="FunFam" id="3.30.559.10:FF:000042">
    <property type="entry name" value="Carnitine Palmitoyl Transferase"/>
    <property type="match status" value="1"/>
</dbReference>
<keyword evidence="10" id="KW-1133">Transmembrane helix</keyword>
<evidence type="ECO:0000256" key="14">
    <source>
        <dbReference type="ARBA" id="ARBA00023315"/>
    </source>
</evidence>
<dbReference type="PANTHER" id="PTHR22589:SF31">
    <property type="entry name" value="CARNITINE O-PALMITOYLTRANSFERASE"/>
    <property type="match status" value="1"/>
</dbReference>
<evidence type="ECO:0000256" key="13">
    <source>
        <dbReference type="ARBA" id="ARBA00023136"/>
    </source>
</evidence>
<name>A0A9D4CFY1_DREPO</name>
<dbReference type="GO" id="GO:0004095">
    <property type="term" value="F:carnitine O-palmitoyltransferase activity"/>
    <property type="evidence" value="ECO:0007669"/>
    <property type="project" value="UniProtKB-EC"/>
</dbReference>
<organism evidence="19 20">
    <name type="scientific">Dreissena polymorpha</name>
    <name type="common">Zebra mussel</name>
    <name type="synonym">Mytilus polymorpha</name>
    <dbReference type="NCBI Taxonomy" id="45954"/>
    <lineage>
        <taxon>Eukaryota</taxon>
        <taxon>Metazoa</taxon>
        <taxon>Spiralia</taxon>
        <taxon>Lophotrochozoa</taxon>
        <taxon>Mollusca</taxon>
        <taxon>Bivalvia</taxon>
        <taxon>Autobranchia</taxon>
        <taxon>Heteroconchia</taxon>
        <taxon>Euheterodonta</taxon>
        <taxon>Imparidentia</taxon>
        <taxon>Neoheterodontei</taxon>
        <taxon>Myida</taxon>
        <taxon>Dreissenoidea</taxon>
        <taxon>Dreissenidae</taxon>
        <taxon>Dreissena</taxon>
    </lineage>
</organism>
<proteinExistence type="inferred from homology"/>
<feature type="domain" description="Choline/carnitine acyltransferase" evidence="18">
    <location>
        <begin position="25"/>
        <end position="601"/>
    </location>
</feature>
<comment type="catalytic activity">
    <reaction evidence="15">
        <text>(R)-carnitine + hexadecanoyl-CoA = O-hexadecanoyl-(R)-carnitine + CoA</text>
        <dbReference type="Rhea" id="RHEA:12661"/>
        <dbReference type="ChEBI" id="CHEBI:16347"/>
        <dbReference type="ChEBI" id="CHEBI:17490"/>
        <dbReference type="ChEBI" id="CHEBI:57287"/>
        <dbReference type="ChEBI" id="CHEBI:57379"/>
        <dbReference type="EC" id="2.3.1.21"/>
    </reaction>
    <physiologicalReaction direction="left-to-right" evidence="15">
        <dbReference type="Rhea" id="RHEA:12662"/>
    </physiologicalReaction>
</comment>
<evidence type="ECO:0000256" key="9">
    <source>
        <dbReference type="ARBA" id="ARBA00022832"/>
    </source>
</evidence>
<evidence type="ECO:0000256" key="10">
    <source>
        <dbReference type="ARBA" id="ARBA00022989"/>
    </source>
</evidence>
<evidence type="ECO:0000256" key="5">
    <source>
        <dbReference type="ARBA" id="ARBA00013243"/>
    </source>
</evidence>
<evidence type="ECO:0000256" key="15">
    <source>
        <dbReference type="ARBA" id="ARBA00048480"/>
    </source>
</evidence>
<keyword evidence="14 17" id="KW-0012">Acyltransferase</keyword>
<dbReference type="EC" id="2.3.1.21" evidence="5"/>
<keyword evidence="11" id="KW-0443">Lipid metabolism</keyword>
<dbReference type="FunFam" id="3.30.559.70:FF:000001">
    <property type="entry name" value="Carnitine O-palmitoyltransferase 1, liver isoform"/>
    <property type="match status" value="1"/>
</dbReference>
<dbReference type="Gene3D" id="3.30.559.70">
    <property type="entry name" value="Choline/Carnitine o-acyltransferase, domain 2"/>
    <property type="match status" value="1"/>
</dbReference>
<evidence type="ECO:0000256" key="11">
    <source>
        <dbReference type="ARBA" id="ARBA00023098"/>
    </source>
</evidence>
<dbReference type="EMBL" id="JAIWYP010000012">
    <property type="protein sequence ID" value="KAH3723772.1"/>
    <property type="molecule type" value="Genomic_DNA"/>
</dbReference>
<evidence type="ECO:0000259" key="18">
    <source>
        <dbReference type="Pfam" id="PF00755"/>
    </source>
</evidence>
<gene>
    <name evidence="19" type="ORF">DPMN_049566</name>
</gene>
<dbReference type="GO" id="GO:0006631">
    <property type="term" value="P:fatty acid metabolic process"/>
    <property type="evidence" value="ECO:0007669"/>
    <property type="project" value="UniProtKB-KW"/>
</dbReference>
<evidence type="ECO:0000256" key="8">
    <source>
        <dbReference type="ARBA" id="ARBA00022692"/>
    </source>
</evidence>
<reference evidence="19" key="1">
    <citation type="journal article" date="2019" name="bioRxiv">
        <title>The Genome of the Zebra Mussel, Dreissena polymorpha: A Resource for Invasive Species Research.</title>
        <authorList>
            <person name="McCartney M.A."/>
            <person name="Auch B."/>
            <person name="Kono T."/>
            <person name="Mallez S."/>
            <person name="Zhang Y."/>
            <person name="Obille A."/>
            <person name="Becker A."/>
            <person name="Abrahante J.E."/>
            <person name="Garbe J."/>
            <person name="Badalamenti J.P."/>
            <person name="Herman A."/>
            <person name="Mangelson H."/>
            <person name="Liachko I."/>
            <person name="Sullivan S."/>
            <person name="Sone E.D."/>
            <person name="Koren S."/>
            <person name="Silverstein K.A.T."/>
            <person name="Beckman K.B."/>
            <person name="Gohl D.M."/>
        </authorList>
    </citation>
    <scope>NUCLEOTIDE SEQUENCE</scope>
    <source>
        <strain evidence="19">Duluth1</strain>
        <tissue evidence="19">Whole animal</tissue>
    </source>
</reference>
<reference evidence="19" key="2">
    <citation type="submission" date="2020-11" db="EMBL/GenBank/DDBJ databases">
        <authorList>
            <person name="McCartney M.A."/>
            <person name="Auch B."/>
            <person name="Kono T."/>
            <person name="Mallez S."/>
            <person name="Becker A."/>
            <person name="Gohl D.M."/>
            <person name="Silverstein K.A.T."/>
            <person name="Koren S."/>
            <person name="Bechman K.B."/>
            <person name="Herman A."/>
            <person name="Abrahante J.E."/>
            <person name="Garbe J."/>
        </authorList>
    </citation>
    <scope>NUCLEOTIDE SEQUENCE</scope>
    <source>
        <strain evidence="19">Duluth1</strain>
        <tissue evidence="19">Whole animal</tissue>
    </source>
</reference>
<evidence type="ECO:0000256" key="3">
    <source>
        <dbReference type="ARBA" id="ARBA00005005"/>
    </source>
</evidence>
<evidence type="ECO:0000256" key="2">
    <source>
        <dbReference type="ARBA" id="ARBA00004325"/>
    </source>
</evidence>
<dbReference type="GO" id="GO:0031966">
    <property type="term" value="C:mitochondrial membrane"/>
    <property type="evidence" value="ECO:0007669"/>
    <property type="project" value="UniProtKB-SubCell"/>
</dbReference>
<keyword evidence="13" id="KW-0472">Membrane</keyword>
<keyword evidence="7 17" id="KW-0808">Transferase</keyword>
<evidence type="ECO:0000256" key="1">
    <source>
        <dbReference type="ARBA" id="ARBA00004141"/>
    </source>
</evidence>
<evidence type="ECO:0000256" key="17">
    <source>
        <dbReference type="RuleBase" id="RU003801"/>
    </source>
</evidence>
<accession>A0A9D4CFY1</accession>
<sequence>MLIRMFGGRKPMLNSYQASLPKLFVPAVSDTISRYLLSVRPIYDDEKIARLTKLAHEFQSGLGKKLQRYLILKSWWATNYVSDWWEEYVYLRGRSPIMVNSNYYGVDAVLMHPTTNAAARAANVTYAMLQYRRELDREELNPILLNKTVPLCSAQYERQFNTTRIPGIETDRLVHLPDSKHVAVYHKGRFFKVYIHFKGQHLKPCELEKSFQKILDDTNPPVDGEELIPALTGGDRVPWAQARMEYFSKGKNKASLDAIEKAAFFVTFDDKEQNFVKGDQNTFDTYAQTMLHGNGSNRWFDKSFNLVVCPNGRIGFNAEHSWADAPIMAHLWEFAVTDDHNLFGYTEDGHTKGEAVNTPNPVRLEWDLAPECKKVIASSYQTCLRLISDVDLHFLMHDAFGKGLMKECKTSPDAFIQMALQLAYYRTSNKFSLTYESSMTRLFREGRTETVRPCTIESCAFVRAMEDPSVPRAEVLKHFKAATERHQQGYRDAMTGNGIDRHLFCLYVVSKYLEIEDPFLSEVLSEPWRLSTSQTPHSQTDKLELTKYPNRISGGGGFGPVADDGYGVSYIIAGEDVLFFHISCKKSCPTTSSEKFANAICKALADIKDLCLKK</sequence>
<dbReference type="Pfam" id="PF00755">
    <property type="entry name" value="Carn_acyltransf"/>
    <property type="match status" value="1"/>
</dbReference>
<evidence type="ECO:0000256" key="6">
    <source>
        <dbReference type="ARBA" id="ARBA00022448"/>
    </source>
</evidence>
<evidence type="ECO:0000256" key="7">
    <source>
        <dbReference type="ARBA" id="ARBA00022679"/>
    </source>
</evidence>